<proteinExistence type="predicted"/>
<evidence type="ECO:0000313" key="3">
    <source>
        <dbReference type="Proteomes" id="UP001589766"/>
    </source>
</evidence>
<feature type="transmembrane region" description="Helical" evidence="1">
    <location>
        <begin position="382"/>
        <end position="399"/>
    </location>
</feature>
<feature type="transmembrane region" description="Helical" evidence="1">
    <location>
        <begin position="189"/>
        <end position="205"/>
    </location>
</feature>
<evidence type="ECO:0000256" key="1">
    <source>
        <dbReference type="SAM" id="Phobius"/>
    </source>
</evidence>
<feature type="transmembrane region" description="Helical" evidence="1">
    <location>
        <begin position="211"/>
        <end position="228"/>
    </location>
</feature>
<evidence type="ECO:0000313" key="2">
    <source>
        <dbReference type="EMBL" id="MFC0247355.1"/>
    </source>
</evidence>
<feature type="transmembrane region" description="Helical" evidence="1">
    <location>
        <begin position="164"/>
        <end position="182"/>
    </location>
</feature>
<feature type="transmembrane region" description="Helical" evidence="1">
    <location>
        <begin position="58"/>
        <end position="83"/>
    </location>
</feature>
<keyword evidence="1" id="KW-1133">Transmembrane helix</keyword>
<feature type="transmembrane region" description="Helical" evidence="1">
    <location>
        <begin position="235"/>
        <end position="253"/>
    </location>
</feature>
<sequence>MIEIGLLAMLGVFVVHVVVTTKSLRLLNPGSIFLGMQLLMAYGTSSLLDLSIEADAVHWSVIVVSYFAFAFASLILCISDHLYSRRSGRASARPAYIVAVGARPAVVALVVLSVLISAAYFAAVGYNVLLEGLGGSLSSDEAAQMRKNSYSGDQYFFPGYVNQFKNSLLPALVLVLVVWAYSARKAYRHIMSVGLSIVSLIFLMGTGQRGATVTVFIITVVFAGYLGSRYLRRTVILVAAIGIPIFFLGSLVLGRSSAEYEAADTGLERAGVLFGELVARIVDSNQGSSLEAFRYVHSIPPVWGRDWLDTLVGLLPGASGTNLANIVYKNMYGTLEGTAPPSLWGSVFHNLGFGGLVVFALALGALYYFIGRSMASAAVSNTLAAVGMAGTAAVLGTWIAGGPEYLANTGIGVYVLLWIWGRRIAGESGQRMTDMDSIVRVGNVGNSGLVPPIHVGVSSPRGLSVRRVVGRSDV</sequence>
<feature type="transmembrane region" description="Helical" evidence="1">
    <location>
        <begin position="351"/>
        <end position="370"/>
    </location>
</feature>
<dbReference type="Proteomes" id="UP001589766">
    <property type="component" value="Unassembled WGS sequence"/>
</dbReference>
<protein>
    <submittedName>
        <fullName evidence="2">O-antigen polymerase</fullName>
    </submittedName>
</protein>
<dbReference type="EMBL" id="JBHLWH010000009">
    <property type="protein sequence ID" value="MFC0247355.1"/>
    <property type="molecule type" value="Genomic_DNA"/>
</dbReference>
<keyword evidence="1" id="KW-0812">Transmembrane</keyword>
<name>A0ABV6F2P0_9MICC</name>
<gene>
    <name evidence="2" type="ORF">ACFFIO_02455</name>
</gene>
<dbReference type="NCBIfam" id="TIGR04370">
    <property type="entry name" value="glyco_rpt_poly"/>
    <property type="match status" value="1"/>
</dbReference>
<organism evidence="2 3">
    <name type="scientific">Citricoccus parietis</name>
    <dbReference type="NCBI Taxonomy" id="592307"/>
    <lineage>
        <taxon>Bacteria</taxon>
        <taxon>Bacillati</taxon>
        <taxon>Actinomycetota</taxon>
        <taxon>Actinomycetes</taxon>
        <taxon>Micrococcales</taxon>
        <taxon>Micrococcaceae</taxon>
        <taxon>Citricoccus</taxon>
    </lineage>
</organism>
<comment type="caution">
    <text evidence="2">The sequence shown here is derived from an EMBL/GenBank/DDBJ whole genome shotgun (WGS) entry which is preliminary data.</text>
</comment>
<feature type="transmembrane region" description="Helical" evidence="1">
    <location>
        <begin position="405"/>
        <end position="421"/>
    </location>
</feature>
<feature type="transmembrane region" description="Helical" evidence="1">
    <location>
        <begin position="95"/>
        <end position="123"/>
    </location>
</feature>
<dbReference type="RefSeq" id="WP_378040030.1">
    <property type="nucleotide sequence ID" value="NZ_JBHLWH010000009.1"/>
</dbReference>
<reference evidence="2 3" key="1">
    <citation type="submission" date="2024-09" db="EMBL/GenBank/DDBJ databases">
        <authorList>
            <person name="Sun Q."/>
            <person name="Mori K."/>
        </authorList>
    </citation>
    <scope>NUCLEOTIDE SEQUENCE [LARGE SCALE GENOMIC DNA]</scope>
    <source>
        <strain evidence="2 3">CCM 7609</strain>
    </source>
</reference>
<keyword evidence="1" id="KW-0472">Membrane</keyword>
<feature type="transmembrane region" description="Helical" evidence="1">
    <location>
        <begin position="6"/>
        <end position="24"/>
    </location>
</feature>
<keyword evidence="3" id="KW-1185">Reference proteome</keyword>
<accession>A0ABV6F2P0</accession>